<evidence type="ECO:0000313" key="1">
    <source>
        <dbReference type="EMBL" id="KAH0932051.1"/>
    </source>
</evidence>
<comment type="caution">
    <text evidence="1">The sequence shown here is derived from an EMBL/GenBank/DDBJ whole genome shotgun (WGS) entry which is preliminary data.</text>
</comment>
<name>A0ABQ8DRU0_BRANA</name>
<evidence type="ECO:0000313" key="2">
    <source>
        <dbReference type="Proteomes" id="UP000824890"/>
    </source>
</evidence>
<accession>A0ABQ8DRU0</accession>
<reference evidence="1 2" key="1">
    <citation type="submission" date="2021-05" db="EMBL/GenBank/DDBJ databases">
        <title>Genome Assembly of Synthetic Allotetraploid Brassica napus Reveals Homoeologous Exchanges between Subgenomes.</title>
        <authorList>
            <person name="Davis J.T."/>
        </authorList>
    </citation>
    <scope>NUCLEOTIDE SEQUENCE [LARGE SCALE GENOMIC DNA]</scope>
    <source>
        <strain evidence="2">cv. Da-Ae</strain>
        <tissue evidence="1">Seedling</tissue>
    </source>
</reference>
<sequence length="141" mass="15570">MGRLYLSTTNITSSKTLQAKPGSVPCPPCRYNIVFFTKQQHHQEQELYVLELLCSSDVLDTAQSSTLTTIVICKPVVSRTSSPTSHISLGGSDVDEPQRRLMNGSYSRSGLWFRQWTTKAAGKRSWFSTLNDCVTTGGSTC</sequence>
<organism evidence="1 2">
    <name type="scientific">Brassica napus</name>
    <name type="common">Rape</name>
    <dbReference type="NCBI Taxonomy" id="3708"/>
    <lineage>
        <taxon>Eukaryota</taxon>
        <taxon>Viridiplantae</taxon>
        <taxon>Streptophyta</taxon>
        <taxon>Embryophyta</taxon>
        <taxon>Tracheophyta</taxon>
        <taxon>Spermatophyta</taxon>
        <taxon>Magnoliopsida</taxon>
        <taxon>eudicotyledons</taxon>
        <taxon>Gunneridae</taxon>
        <taxon>Pentapetalae</taxon>
        <taxon>rosids</taxon>
        <taxon>malvids</taxon>
        <taxon>Brassicales</taxon>
        <taxon>Brassicaceae</taxon>
        <taxon>Brassiceae</taxon>
        <taxon>Brassica</taxon>
    </lineage>
</organism>
<dbReference type="EMBL" id="JAGKQM010000003">
    <property type="protein sequence ID" value="KAH0932051.1"/>
    <property type="molecule type" value="Genomic_DNA"/>
</dbReference>
<keyword evidence="2" id="KW-1185">Reference proteome</keyword>
<dbReference type="Proteomes" id="UP000824890">
    <property type="component" value="Unassembled WGS sequence"/>
</dbReference>
<protein>
    <submittedName>
        <fullName evidence="1">Uncharacterized protein</fullName>
    </submittedName>
</protein>
<proteinExistence type="predicted"/>
<gene>
    <name evidence="1" type="ORF">HID58_009168</name>
</gene>